<comment type="similarity">
    <text evidence="2 4">Belongs to the Mediator complex subunit 20 family.</text>
</comment>
<keyword evidence="4" id="KW-0804">Transcription</keyword>
<organism evidence="5 6">
    <name type="scientific">Decorospora gaudefroyi</name>
    <dbReference type="NCBI Taxonomy" id="184978"/>
    <lineage>
        <taxon>Eukaryota</taxon>
        <taxon>Fungi</taxon>
        <taxon>Dikarya</taxon>
        <taxon>Ascomycota</taxon>
        <taxon>Pezizomycotina</taxon>
        <taxon>Dothideomycetes</taxon>
        <taxon>Pleosporomycetidae</taxon>
        <taxon>Pleosporales</taxon>
        <taxon>Pleosporineae</taxon>
        <taxon>Pleosporaceae</taxon>
        <taxon>Decorospora</taxon>
    </lineage>
</organism>
<comment type="subunit">
    <text evidence="4">Component of the Mediator complex.</text>
</comment>
<dbReference type="Pfam" id="PF08612">
    <property type="entry name" value="Med20"/>
    <property type="match status" value="1"/>
</dbReference>
<evidence type="ECO:0000256" key="2">
    <source>
        <dbReference type="ARBA" id="ARBA00010743"/>
    </source>
</evidence>
<keyword evidence="4" id="KW-0010">Activator</keyword>
<reference evidence="5" key="1">
    <citation type="submission" date="2020-01" db="EMBL/GenBank/DDBJ databases">
        <authorList>
            <consortium name="DOE Joint Genome Institute"/>
            <person name="Haridas S."/>
            <person name="Albert R."/>
            <person name="Binder M."/>
            <person name="Bloem J."/>
            <person name="Labutti K."/>
            <person name="Salamov A."/>
            <person name="Andreopoulos B."/>
            <person name="Baker S.E."/>
            <person name="Barry K."/>
            <person name="Bills G."/>
            <person name="Bluhm B.H."/>
            <person name="Cannon C."/>
            <person name="Castanera R."/>
            <person name="Culley D.E."/>
            <person name="Daum C."/>
            <person name="Ezra D."/>
            <person name="Gonzalez J.B."/>
            <person name="Henrissat B."/>
            <person name="Kuo A."/>
            <person name="Liang C."/>
            <person name="Lipzen A."/>
            <person name="Lutzoni F."/>
            <person name="Magnuson J."/>
            <person name="Mondo S."/>
            <person name="Nolan M."/>
            <person name="Ohm R."/>
            <person name="Pangilinan J."/>
            <person name="Park H.-J."/>
            <person name="Ramirez L."/>
            <person name="Alfaro M."/>
            <person name="Sun H."/>
            <person name="Tritt A."/>
            <person name="Yoshinaga Y."/>
            <person name="Zwiers L.-H."/>
            <person name="Turgeon B.G."/>
            <person name="Goodwin S.B."/>
            <person name="Spatafora J.W."/>
            <person name="Crous P.W."/>
            <person name="Grigoriev I.V."/>
        </authorList>
    </citation>
    <scope>NUCLEOTIDE SEQUENCE</scope>
    <source>
        <strain evidence="5">P77</strain>
    </source>
</reference>
<dbReference type="OrthoDB" id="1854899at2759"/>
<keyword evidence="4" id="KW-0805">Transcription regulation</keyword>
<keyword evidence="3 4" id="KW-0539">Nucleus</keyword>
<evidence type="ECO:0000256" key="1">
    <source>
        <dbReference type="ARBA" id="ARBA00004123"/>
    </source>
</evidence>
<dbReference type="EMBL" id="ML975317">
    <property type="protein sequence ID" value="KAF1833534.1"/>
    <property type="molecule type" value="Genomic_DNA"/>
</dbReference>
<dbReference type="GO" id="GO:0003712">
    <property type="term" value="F:transcription coregulator activity"/>
    <property type="evidence" value="ECO:0007669"/>
    <property type="project" value="InterPro"/>
</dbReference>
<dbReference type="GO" id="GO:0016592">
    <property type="term" value="C:mediator complex"/>
    <property type="evidence" value="ECO:0007669"/>
    <property type="project" value="InterPro"/>
</dbReference>
<protein>
    <recommendedName>
        <fullName evidence="4">Mediator of RNA polymerase II transcription subunit 20</fullName>
    </recommendedName>
    <alternativeName>
        <fullName evidence="4">Mediator complex subunit 20</fullName>
    </alternativeName>
</protein>
<evidence type="ECO:0000313" key="5">
    <source>
        <dbReference type="EMBL" id="KAF1833534.1"/>
    </source>
</evidence>
<comment type="subcellular location">
    <subcellularLocation>
        <location evidence="1 4">Nucleus</location>
    </subcellularLocation>
</comment>
<name>A0A6A5KGB5_9PLEO</name>
<sequence length="263" mass="28822">MKYSGLYFISNPSTTLDASLSTVTSLIQGLESSFQNATRQPPWSLSYRLFRDTIPPAHHHTPPAAHTHSYQHLLHLSGLAPNRTYVCTQPANAPAAIASIPLRQQEAHSSILRHQASALWTPRHTLAVRDGTTYTGGLYTIQIGELRAAREGPQSGAVSSPGVVVCITTEVGACGVEDGVDSGYNSLDNSMAMDVDGQEVEEETDFEFAQTMIRECWGAIKQGRDLGRSEVKETMMASVATTKKEEEREIAVRMWCDTLRMRG</sequence>
<evidence type="ECO:0000256" key="3">
    <source>
        <dbReference type="ARBA" id="ARBA00023242"/>
    </source>
</evidence>
<proteinExistence type="inferred from homology"/>
<gene>
    <name evidence="4" type="primary">MED20</name>
    <name evidence="5" type="ORF">BDW02DRAFT_569977</name>
</gene>
<evidence type="ECO:0000313" key="6">
    <source>
        <dbReference type="Proteomes" id="UP000800040"/>
    </source>
</evidence>
<dbReference type="Proteomes" id="UP000800040">
    <property type="component" value="Unassembled WGS sequence"/>
</dbReference>
<dbReference type="InterPro" id="IPR013921">
    <property type="entry name" value="Mediator_Med20"/>
</dbReference>
<keyword evidence="6" id="KW-1185">Reference proteome</keyword>
<dbReference type="AlphaFoldDB" id="A0A6A5KGB5"/>
<evidence type="ECO:0000256" key="4">
    <source>
        <dbReference type="RuleBase" id="RU364152"/>
    </source>
</evidence>
<comment type="function">
    <text evidence="4">Component of the Mediator complex, a coactivator involved in the regulated transcription of nearly all RNA polymerase II-dependent genes. Mediator functions as a bridge to convey information from gene-specific regulatory proteins to the basal RNA polymerase II transcription machinery. Mediator is recruited to promoters by direct interactions with regulatory proteins and serves as a scaffold for the assembly of a functional preinitiation complex with RNA polymerase II and the general transcription factors.</text>
</comment>
<dbReference type="GO" id="GO:0006357">
    <property type="term" value="P:regulation of transcription by RNA polymerase II"/>
    <property type="evidence" value="ECO:0007669"/>
    <property type="project" value="InterPro"/>
</dbReference>
<accession>A0A6A5KGB5</accession>